<feature type="region of interest" description="Disordered" evidence="1">
    <location>
        <begin position="95"/>
        <end position="121"/>
    </location>
</feature>
<accession>A0A9P8CQE5</accession>
<evidence type="ECO:0000313" key="2">
    <source>
        <dbReference type="EMBL" id="KAG9255030.1"/>
    </source>
</evidence>
<reference evidence="2" key="1">
    <citation type="journal article" date="2021" name="IMA Fungus">
        <title>Genomic characterization of three marine fungi, including Emericellopsis atlantica sp. nov. with signatures of a generalist lifestyle and marine biomass degradation.</title>
        <authorList>
            <person name="Hagestad O.C."/>
            <person name="Hou L."/>
            <person name="Andersen J.H."/>
            <person name="Hansen E.H."/>
            <person name="Altermark B."/>
            <person name="Li C."/>
            <person name="Kuhnert E."/>
            <person name="Cox R.J."/>
            <person name="Crous P.W."/>
            <person name="Spatafora J.W."/>
            <person name="Lail K."/>
            <person name="Amirebrahimi M."/>
            <person name="Lipzen A."/>
            <person name="Pangilinan J."/>
            <person name="Andreopoulos W."/>
            <person name="Hayes R.D."/>
            <person name="Ng V."/>
            <person name="Grigoriev I.V."/>
            <person name="Jackson S.A."/>
            <person name="Sutton T.D.S."/>
            <person name="Dobson A.D.W."/>
            <person name="Rama T."/>
        </authorList>
    </citation>
    <scope>NUCLEOTIDE SEQUENCE</scope>
    <source>
        <strain evidence="2">TS7</strain>
    </source>
</reference>
<feature type="region of interest" description="Disordered" evidence="1">
    <location>
        <begin position="628"/>
        <end position="710"/>
    </location>
</feature>
<feature type="compositionally biased region" description="Basic residues" evidence="1">
    <location>
        <begin position="356"/>
        <end position="368"/>
    </location>
</feature>
<comment type="caution">
    <text evidence="2">The sequence shown here is derived from an EMBL/GenBank/DDBJ whole genome shotgun (WGS) entry which is preliminary data.</text>
</comment>
<keyword evidence="3" id="KW-1185">Reference proteome</keyword>
<sequence length="710" mass="79913">MSAYEYERDYPRRYVREERREERDPRYLETREYRTSHRELVPREPRREDSDLSVEEIRREFPPPTGSRDIRRARSAEPYYDDDYYDDYRRDRDYDRRSRRGMDSRTSSYYEEERGHKSKHKAISKEEKIMAAVAGAALLAGGKELYDRHEAKQDRGDVQRNMLSTAALAGVGAFAAYQGTEFYNKQQARKDQKATYILHRGRDGHVSEYYSDDDDDRKGNKNFLESALAATGLGAAVKSLTGGGDKDDRSDTRSRRSSRSRSRSRGDGANKMQKAAMASLLAGATEAFRVSKEPGSWKGEKAKRVMTAAAGAATVDAAQDADHGKLGMVQSVIGGLIGNRLVNGSKDEIEEDKATGRSRSRSRARSRSRGGSSNGGGGAGLAALATAGLGAFGAKKAYDAHQSRSRSRRRDDDDDYSRDGSPDRRRSRSRSRSVVDKARNSLAKLGIGSAATGAAADDDRRRTQDDFDDRVSSRRTRRYSDDMYDDDPRSRRGGDARDYYDDERSYRSGRRDRSRTRGGGRSNYTSESDLGDSSDDEKQAKKMKGKQIITTGLAAVATIHAAHGVYQSMEKRAVRQKAVREGRLSPAEARKLKTKAIMQDAASIGIAAMGVKGAVDELKEAKEMTHECKHFQEEKARRHEKRVQRRQRHQSVGGQPRGRADSWATPDRRGYYDDGYESDDDYYYDEPRYYDGNPYRSNTLPAPYMSGRAR</sequence>
<gene>
    <name evidence="2" type="ORF">F5Z01DRAFT_68798</name>
</gene>
<feature type="region of interest" description="Disordered" evidence="1">
    <location>
        <begin position="1"/>
        <end position="76"/>
    </location>
</feature>
<evidence type="ECO:0000256" key="1">
    <source>
        <dbReference type="SAM" id="MobiDB-lite"/>
    </source>
</evidence>
<feature type="compositionally biased region" description="Basic and acidic residues" evidence="1">
    <location>
        <begin position="244"/>
        <end position="254"/>
    </location>
</feature>
<proteinExistence type="predicted"/>
<dbReference type="RefSeq" id="XP_046118954.1">
    <property type="nucleotide sequence ID" value="XM_046266032.1"/>
</dbReference>
<feature type="compositionally biased region" description="Acidic residues" evidence="1">
    <location>
        <begin position="674"/>
        <end position="684"/>
    </location>
</feature>
<dbReference type="AlphaFoldDB" id="A0A9P8CQE5"/>
<evidence type="ECO:0008006" key="4">
    <source>
        <dbReference type="Google" id="ProtNLM"/>
    </source>
</evidence>
<dbReference type="GeneID" id="70296935"/>
<dbReference type="Proteomes" id="UP000887229">
    <property type="component" value="Unassembled WGS sequence"/>
</dbReference>
<organism evidence="2 3">
    <name type="scientific">Emericellopsis atlantica</name>
    <dbReference type="NCBI Taxonomy" id="2614577"/>
    <lineage>
        <taxon>Eukaryota</taxon>
        <taxon>Fungi</taxon>
        <taxon>Dikarya</taxon>
        <taxon>Ascomycota</taxon>
        <taxon>Pezizomycotina</taxon>
        <taxon>Sordariomycetes</taxon>
        <taxon>Hypocreomycetidae</taxon>
        <taxon>Hypocreales</taxon>
        <taxon>Bionectriaceae</taxon>
        <taxon>Emericellopsis</taxon>
    </lineage>
</organism>
<feature type="compositionally biased region" description="Basic and acidic residues" evidence="1">
    <location>
        <begin position="1"/>
        <end position="61"/>
    </location>
</feature>
<feature type="compositionally biased region" description="Basic and acidic residues" evidence="1">
    <location>
        <begin position="457"/>
        <end position="511"/>
    </location>
</feature>
<dbReference type="OrthoDB" id="5407645at2759"/>
<evidence type="ECO:0000313" key="3">
    <source>
        <dbReference type="Proteomes" id="UP000887229"/>
    </source>
</evidence>
<feature type="region of interest" description="Disordered" evidence="1">
    <location>
        <begin position="239"/>
        <end position="273"/>
    </location>
</feature>
<feature type="region of interest" description="Disordered" evidence="1">
    <location>
        <begin position="395"/>
        <end position="543"/>
    </location>
</feature>
<feature type="compositionally biased region" description="Basic residues" evidence="1">
    <location>
        <begin position="638"/>
        <end position="649"/>
    </location>
</feature>
<protein>
    <recommendedName>
        <fullName evidence="4">DUF3824 domain-containing protein</fullName>
    </recommendedName>
</protein>
<feature type="region of interest" description="Disordered" evidence="1">
    <location>
        <begin position="348"/>
        <end position="378"/>
    </location>
</feature>
<feature type="compositionally biased region" description="Basic and acidic residues" evidence="1">
    <location>
        <begin position="628"/>
        <end position="637"/>
    </location>
</feature>
<name>A0A9P8CQE5_9HYPO</name>
<dbReference type="EMBL" id="MU251252">
    <property type="protein sequence ID" value="KAG9255030.1"/>
    <property type="molecule type" value="Genomic_DNA"/>
</dbReference>